<dbReference type="Gene3D" id="3.20.20.80">
    <property type="entry name" value="Glycosidases"/>
    <property type="match status" value="1"/>
</dbReference>
<dbReference type="InterPro" id="IPR017853">
    <property type="entry name" value="GH"/>
</dbReference>
<dbReference type="SUPFAM" id="SSF51445">
    <property type="entry name" value="(Trans)glycosidases"/>
    <property type="match status" value="1"/>
</dbReference>
<dbReference type="AlphaFoldDB" id="A0A918I2H8"/>
<name>A0A918I2H8_9ACTN</name>
<dbReference type="InterPro" id="IPR003790">
    <property type="entry name" value="GHL10"/>
</dbReference>
<keyword evidence="6" id="KW-1185">Reference proteome</keyword>
<feature type="region of interest" description="Disordered" evidence="2">
    <location>
        <begin position="27"/>
        <end position="56"/>
    </location>
</feature>
<dbReference type="PANTHER" id="PTHR43405:SF1">
    <property type="entry name" value="GLYCOSYL HYDROLASE DIGH"/>
    <property type="match status" value="1"/>
</dbReference>
<sequence length="434" mass="48449">MRHIGRRGLTAAALGAVASLWASDAGAAARPGHGHRNDRGGLGTRAKHGKHGKHRGRRVGREFRGMWLATVANRDWPSKPGLPADRQRAELLAFLDAAVERRLNAVVFQVRPTADALWPSPYEPWSQYLTGVQGRDPGWDPLGTAVAEAHARGLELHAWFNPYRVANHTDPARLADGHPARVHPDWVVPYGGKLYYDPGLPEVRRFVQDAMLDAVRRYDIDAVHFDDYFYPYPVAGQSFADDATYAAHGAGFPDRAAWRRDNIDRLVREMSEGIREIDKDVRFGISPFGVWRNAATDPLGSDTRAGVQTYDHLHADTRRWVKERWIDHVVPQLYWHIGFAAADYAKLVPWWDDVARGTGVDVYVGEALYKAGDPAQPAAWQDPAELSRHLTLAGEYPRVRGHVFFSGKEVVTDRVGAMARVVADHYPAPARPPE</sequence>
<evidence type="ECO:0000259" key="4">
    <source>
        <dbReference type="Pfam" id="PF02638"/>
    </source>
</evidence>
<gene>
    <name evidence="5" type="ORF">GCM10010274_46190</name>
</gene>
<dbReference type="Proteomes" id="UP000636661">
    <property type="component" value="Unassembled WGS sequence"/>
</dbReference>
<feature type="compositionally biased region" description="Basic residues" evidence="2">
    <location>
        <begin position="45"/>
        <end position="56"/>
    </location>
</feature>
<dbReference type="RefSeq" id="WP_189552866.1">
    <property type="nucleotide sequence ID" value="NZ_BMTP01000012.1"/>
</dbReference>
<feature type="domain" description="Glycosyl hydrolase-like 10" evidence="4">
    <location>
        <begin position="62"/>
        <end position="376"/>
    </location>
</feature>
<accession>A0A918I2H8</accession>
<dbReference type="PANTHER" id="PTHR43405">
    <property type="entry name" value="GLYCOSYL HYDROLASE DIGH"/>
    <property type="match status" value="1"/>
</dbReference>
<evidence type="ECO:0000256" key="1">
    <source>
        <dbReference type="ARBA" id="ARBA00022729"/>
    </source>
</evidence>
<keyword evidence="1 3" id="KW-0732">Signal</keyword>
<reference evidence="5" key="2">
    <citation type="submission" date="2020-09" db="EMBL/GenBank/DDBJ databases">
        <authorList>
            <person name="Sun Q."/>
            <person name="Ohkuma M."/>
        </authorList>
    </citation>
    <scope>NUCLEOTIDE SEQUENCE</scope>
    <source>
        <strain evidence="5">JCM 4391</strain>
    </source>
</reference>
<protein>
    <recommendedName>
        <fullName evidence="4">Glycosyl hydrolase-like 10 domain-containing protein</fullName>
    </recommendedName>
</protein>
<dbReference type="EMBL" id="BMTP01000012">
    <property type="protein sequence ID" value="GGU52042.1"/>
    <property type="molecule type" value="Genomic_DNA"/>
</dbReference>
<reference evidence="5" key="1">
    <citation type="journal article" date="2014" name="Int. J. Syst. Evol. Microbiol.">
        <title>Complete genome sequence of Corynebacterium casei LMG S-19264T (=DSM 44701T), isolated from a smear-ripened cheese.</title>
        <authorList>
            <consortium name="US DOE Joint Genome Institute (JGI-PGF)"/>
            <person name="Walter F."/>
            <person name="Albersmeier A."/>
            <person name="Kalinowski J."/>
            <person name="Ruckert C."/>
        </authorList>
    </citation>
    <scope>NUCLEOTIDE SEQUENCE</scope>
    <source>
        <strain evidence="5">JCM 4391</strain>
    </source>
</reference>
<evidence type="ECO:0000313" key="5">
    <source>
        <dbReference type="EMBL" id="GGU52042.1"/>
    </source>
</evidence>
<dbReference type="InterPro" id="IPR052177">
    <property type="entry name" value="Divisome_Glycosyl_Hydrolase"/>
</dbReference>
<comment type="caution">
    <text evidence="5">The sequence shown here is derived from an EMBL/GenBank/DDBJ whole genome shotgun (WGS) entry which is preliminary data.</text>
</comment>
<dbReference type="Pfam" id="PF02638">
    <property type="entry name" value="GHL10"/>
    <property type="match status" value="1"/>
</dbReference>
<feature type="signal peptide" evidence="3">
    <location>
        <begin position="1"/>
        <end position="27"/>
    </location>
</feature>
<evidence type="ECO:0000313" key="6">
    <source>
        <dbReference type="Proteomes" id="UP000636661"/>
    </source>
</evidence>
<evidence type="ECO:0000256" key="3">
    <source>
        <dbReference type="SAM" id="SignalP"/>
    </source>
</evidence>
<evidence type="ECO:0000256" key="2">
    <source>
        <dbReference type="SAM" id="MobiDB-lite"/>
    </source>
</evidence>
<organism evidence="5 6">
    <name type="scientific">Streptomyces lavendofoliae</name>
    <dbReference type="NCBI Taxonomy" id="67314"/>
    <lineage>
        <taxon>Bacteria</taxon>
        <taxon>Bacillati</taxon>
        <taxon>Actinomycetota</taxon>
        <taxon>Actinomycetes</taxon>
        <taxon>Kitasatosporales</taxon>
        <taxon>Streptomycetaceae</taxon>
        <taxon>Streptomyces</taxon>
    </lineage>
</organism>
<proteinExistence type="predicted"/>
<feature type="chain" id="PRO_5037689431" description="Glycosyl hydrolase-like 10 domain-containing protein" evidence="3">
    <location>
        <begin position="28"/>
        <end position="434"/>
    </location>
</feature>